<proteinExistence type="predicted"/>
<dbReference type="Pfam" id="PF00857">
    <property type="entry name" value="Isochorismatase"/>
    <property type="match status" value="1"/>
</dbReference>
<sequence>MDSAQYDAVSTGLILIDVLNDFLADDGKLNAQIGEMRDKLDLRSQLARLLEGARGAGVKTFYAPHGLDEHSFDDLKYVHPTFQGGLAHQLFWKGSYGADFYEPLRPAAGDVVVSRHRMYDSFRGTDLDDLLRENRIEKVVFAGLTSQTCVEGTGRHALEAGYHVTFLTDAVAEFTEEAHRAAIDISYPRFGHVVSTIDEFLAGIRQPGLT</sequence>
<dbReference type="Gene3D" id="3.40.50.850">
    <property type="entry name" value="Isochorismatase-like"/>
    <property type="match status" value="1"/>
</dbReference>
<reference evidence="3 4" key="1">
    <citation type="journal article" date="2019" name="Int. J. Syst. Evol. Microbiol.">
        <title>The Global Catalogue of Microorganisms (GCM) 10K type strain sequencing project: providing services to taxonomists for standard genome sequencing and annotation.</title>
        <authorList>
            <consortium name="The Broad Institute Genomics Platform"/>
            <consortium name="The Broad Institute Genome Sequencing Center for Infectious Disease"/>
            <person name="Wu L."/>
            <person name="Ma J."/>
        </authorList>
    </citation>
    <scope>NUCLEOTIDE SEQUENCE [LARGE SCALE GENOMIC DNA]</scope>
    <source>
        <strain evidence="3 4">JCM 10977</strain>
    </source>
</reference>
<keyword evidence="4" id="KW-1185">Reference proteome</keyword>
<accession>A0ABN1Q6M1</accession>
<evidence type="ECO:0000256" key="1">
    <source>
        <dbReference type="ARBA" id="ARBA00022801"/>
    </source>
</evidence>
<keyword evidence="1 3" id="KW-0378">Hydrolase</keyword>
<feature type="domain" description="Isochorismatase-like" evidence="2">
    <location>
        <begin position="12"/>
        <end position="197"/>
    </location>
</feature>
<dbReference type="Proteomes" id="UP001500542">
    <property type="component" value="Unassembled WGS sequence"/>
</dbReference>
<dbReference type="SUPFAM" id="SSF52499">
    <property type="entry name" value="Isochorismatase-like hydrolases"/>
    <property type="match status" value="1"/>
</dbReference>
<dbReference type="PANTHER" id="PTHR43540:SF16">
    <property type="entry name" value="ISOCHORISMATASE-LIKE DOMAIN-CONTAINING PROTEIN"/>
    <property type="match status" value="1"/>
</dbReference>
<organism evidence="3 4">
    <name type="scientific">Kribbella koreensis</name>
    <dbReference type="NCBI Taxonomy" id="57909"/>
    <lineage>
        <taxon>Bacteria</taxon>
        <taxon>Bacillati</taxon>
        <taxon>Actinomycetota</taxon>
        <taxon>Actinomycetes</taxon>
        <taxon>Propionibacteriales</taxon>
        <taxon>Kribbellaceae</taxon>
        <taxon>Kribbella</taxon>
    </lineage>
</organism>
<protein>
    <submittedName>
        <fullName evidence="3">Cysteine hydrolase</fullName>
    </submittedName>
</protein>
<comment type="caution">
    <text evidence="3">The sequence shown here is derived from an EMBL/GenBank/DDBJ whole genome shotgun (WGS) entry which is preliminary data.</text>
</comment>
<evidence type="ECO:0000259" key="2">
    <source>
        <dbReference type="Pfam" id="PF00857"/>
    </source>
</evidence>
<gene>
    <name evidence="3" type="ORF">GCM10009554_27190</name>
</gene>
<dbReference type="InterPro" id="IPR050272">
    <property type="entry name" value="Isochorismatase-like_hydrls"/>
</dbReference>
<name>A0ABN1Q6M1_9ACTN</name>
<evidence type="ECO:0000313" key="4">
    <source>
        <dbReference type="Proteomes" id="UP001500542"/>
    </source>
</evidence>
<dbReference type="InterPro" id="IPR000868">
    <property type="entry name" value="Isochorismatase-like_dom"/>
</dbReference>
<dbReference type="CDD" id="cd00431">
    <property type="entry name" value="cysteine_hydrolases"/>
    <property type="match status" value="1"/>
</dbReference>
<evidence type="ECO:0000313" key="3">
    <source>
        <dbReference type="EMBL" id="GAA0938299.1"/>
    </source>
</evidence>
<dbReference type="PANTHER" id="PTHR43540">
    <property type="entry name" value="PEROXYUREIDOACRYLATE/UREIDOACRYLATE AMIDOHYDROLASE-RELATED"/>
    <property type="match status" value="1"/>
</dbReference>
<dbReference type="GO" id="GO:0016787">
    <property type="term" value="F:hydrolase activity"/>
    <property type="evidence" value="ECO:0007669"/>
    <property type="project" value="UniProtKB-KW"/>
</dbReference>
<dbReference type="EMBL" id="BAAAHK010000006">
    <property type="protein sequence ID" value="GAA0938299.1"/>
    <property type="molecule type" value="Genomic_DNA"/>
</dbReference>
<dbReference type="InterPro" id="IPR036380">
    <property type="entry name" value="Isochorismatase-like_sf"/>
</dbReference>
<dbReference type="RefSeq" id="WP_343968639.1">
    <property type="nucleotide sequence ID" value="NZ_BAAAHK010000006.1"/>
</dbReference>